<evidence type="ECO:0000313" key="2">
    <source>
        <dbReference type="Proteomes" id="UP001066276"/>
    </source>
</evidence>
<reference evidence="1" key="1">
    <citation type="journal article" date="2022" name="bioRxiv">
        <title>Sequencing and chromosome-scale assembly of the giantPleurodeles waltlgenome.</title>
        <authorList>
            <person name="Brown T."/>
            <person name="Elewa A."/>
            <person name="Iarovenko S."/>
            <person name="Subramanian E."/>
            <person name="Araus A.J."/>
            <person name="Petzold A."/>
            <person name="Susuki M."/>
            <person name="Suzuki K.-i.T."/>
            <person name="Hayashi T."/>
            <person name="Toyoda A."/>
            <person name="Oliveira C."/>
            <person name="Osipova E."/>
            <person name="Leigh N.D."/>
            <person name="Simon A."/>
            <person name="Yun M.H."/>
        </authorList>
    </citation>
    <scope>NUCLEOTIDE SEQUENCE</scope>
    <source>
        <strain evidence="1">20211129_DDA</strain>
        <tissue evidence="1">Liver</tissue>
    </source>
</reference>
<evidence type="ECO:0000313" key="1">
    <source>
        <dbReference type="EMBL" id="KAJ1145689.1"/>
    </source>
</evidence>
<dbReference type="Proteomes" id="UP001066276">
    <property type="component" value="Chromosome 6"/>
</dbReference>
<sequence length="226" mass="23654">MWVHVGQGPRRVCSSPLPPTASPFSFPCRGRCVFGPLQSGGGAGGWSSEAGGVTPRFAVKVQQAPVPGYRPSRPPLSAAQYCLPGLRGRGSPLRDPLCLLPSGLLVSGPPNHGPRSIPALPTTRAVTRWAPLSGALDGVAPPGAAPAALVGPRRPGLVCRSLGSLARRAFHALGAVWFAGRRRSPTAAGTPKLRIFELPESGGHQDTPRVPVGTKQDRVWQWIWAG</sequence>
<accession>A0AAV7R0P3</accession>
<proteinExistence type="predicted"/>
<protein>
    <submittedName>
        <fullName evidence="1">Uncharacterized protein</fullName>
    </submittedName>
</protein>
<keyword evidence="2" id="KW-1185">Reference proteome</keyword>
<comment type="caution">
    <text evidence="1">The sequence shown here is derived from an EMBL/GenBank/DDBJ whole genome shotgun (WGS) entry which is preliminary data.</text>
</comment>
<organism evidence="1 2">
    <name type="scientific">Pleurodeles waltl</name>
    <name type="common">Iberian ribbed newt</name>
    <dbReference type="NCBI Taxonomy" id="8319"/>
    <lineage>
        <taxon>Eukaryota</taxon>
        <taxon>Metazoa</taxon>
        <taxon>Chordata</taxon>
        <taxon>Craniata</taxon>
        <taxon>Vertebrata</taxon>
        <taxon>Euteleostomi</taxon>
        <taxon>Amphibia</taxon>
        <taxon>Batrachia</taxon>
        <taxon>Caudata</taxon>
        <taxon>Salamandroidea</taxon>
        <taxon>Salamandridae</taxon>
        <taxon>Pleurodelinae</taxon>
        <taxon>Pleurodeles</taxon>
    </lineage>
</organism>
<dbReference type="AlphaFoldDB" id="A0AAV7R0P3"/>
<gene>
    <name evidence="1" type="ORF">NDU88_011974</name>
</gene>
<name>A0AAV7R0P3_PLEWA</name>
<dbReference type="EMBL" id="JANPWB010000010">
    <property type="protein sequence ID" value="KAJ1145689.1"/>
    <property type="molecule type" value="Genomic_DNA"/>
</dbReference>